<evidence type="ECO:0000259" key="3">
    <source>
        <dbReference type="Pfam" id="PF07859"/>
    </source>
</evidence>
<organism evidence="4 5">
    <name type="scientific">SAR86 cluster bacterium</name>
    <dbReference type="NCBI Taxonomy" id="2030880"/>
    <lineage>
        <taxon>Bacteria</taxon>
        <taxon>Pseudomonadati</taxon>
        <taxon>Pseudomonadota</taxon>
        <taxon>Gammaproteobacteria</taxon>
        <taxon>SAR86 cluster</taxon>
    </lineage>
</organism>
<dbReference type="Gene3D" id="3.40.50.1820">
    <property type="entry name" value="alpha/beta hydrolase"/>
    <property type="match status" value="1"/>
</dbReference>
<dbReference type="Proteomes" id="UP000218327">
    <property type="component" value="Unassembled WGS sequence"/>
</dbReference>
<evidence type="ECO:0000313" key="4">
    <source>
        <dbReference type="EMBL" id="PCJ26255.1"/>
    </source>
</evidence>
<feature type="region of interest" description="Disordered" evidence="2">
    <location>
        <begin position="25"/>
        <end position="64"/>
    </location>
</feature>
<evidence type="ECO:0000256" key="1">
    <source>
        <dbReference type="ARBA" id="ARBA00022801"/>
    </source>
</evidence>
<dbReference type="SUPFAM" id="SSF53474">
    <property type="entry name" value="alpha/beta-Hydrolases"/>
    <property type="match status" value="1"/>
</dbReference>
<dbReference type="Pfam" id="PF07859">
    <property type="entry name" value="Abhydrolase_3"/>
    <property type="match status" value="1"/>
</dbReference>
<dbReference type="PANTHER" id="PTHR48081:SF8">
    <property type="entry name" value="ALPHA_BETA HYDROLASE FOLD-3 DOMAIN-CONTAINING PROTEIN-RELATED"/>
    <property type="match status" value="1"/>
</dbReference>
<accession>A0A2A5B457</accession>
<reference evidence="5" key="1">
    <citation type="submission" date="2017-08" db="EMBL/GenBank/DDBJ databases">
        <title>A dynamic microbial community with high functional redundancy inhabits the cold, oxic subseafloor aquifer.</title>
        <authorList>
            <person name="Tully B.J."/>
            <person name="Wheat C.G."/>
            <person name="Glazer B.T."/>
            <person name="Huber J.A."/>
        </authorList>
    </citation>
    <scope>NUCLEOTIDE SEQUENCE [LARGE SCALE GENOMIC DNA]</scope>
</reference>
<evidence type="ECO:0000256" key="2">
    <source>
        <dbReference type="SAM" id="MobiDB-lite"/>
    </source>
</evidence>
<name>A0A2A5B457_9GAMM</name>
<feature type="domain" description="Alpha/beta hydrolase fold-3" evidence="3">
    <location>
        <begin position="91"/>
        <end position="296"/>
    </location>
</feature>
<dbReference type="InterPro" id="IPR013094">
    <property type="entry name" value="AB_hydrolase_3"/>
</dbReference>
<keyword evidence="1" id="KW-0378">Hydrolase</keyword>
<protein>
    <recommendedName>
        <fullName evidence="3">Alpha/beta hydrolase fold-3 domain-containing protein</fullName>
    </recommendedName>
</protein>
<gene>
    <name evidence="4" type="ORF">COA96_05800</name>
</gene>
<sequence>MSNVISSEAQQAQALHPMAQKVAESAGRLKPLEQCEPEEARTLRRERGNPFAPPSCELASTSDHAIPTREGSLQIRRYQPRCEETGLQPALIYFHGGGHVLGDIEQYDTLTQQLAALGNCIVISVEYRLAPDTKSKGIYEDGLDAFQWIHSNAEELGIDAGRIAVGGDSAGGNLAIAVSLSCKQQQLPLPAFQLLIYPATDYSMSFPSINEFAQGYFLTKAGMQWFRGHFLENEERSSDPLVSPMLADLSGLPGTYVLTAGFDPLRDEGKAFADRLLEFNVAVKHVCYTDMIHGFVSFAGGIPAGMTALQEMGVELQRALGCQN</sequence>
<dbReference type="AlphaFoldDB" id="A0A2A5B457"/>
<dbReference type="PANTHER" id="PTHR48081">
    <property type="entry name" value="AB HYDROLASE SUPERFAMILY PROTEIN C4A8.06C"/>
    <property type="match status" value="1"/>
</dbReference>
<feature type="compositionally biased region" description="Basic and acidic residues" evidence="2">
    <location>
        <begin position="30"/>
        <end position="48"/>
    </location>
</feature>
<dbReference type="EMBL" id="NVVJ01000012">
    <property type="protein sequence ID" value="PCJ26255.1"/>
    <property type="molecule type" value="Genomic_DNA"/>
</dbReference>
<dbReference type="InterPro" id="IPR029058">
    <property type="entry name" value="AB_hydrolase_fold"/>
</dbReference>
<proteinExistence type="predicted"/>
<dbReference type="InterPro" id="IPR050300">
    <property type="entry name" value="GDXG_lipolytic_enzyme"/>
</dbReference>
<dbReference type="GO" id="GO:0016787">
    <property type="term" value="F:hydrolase activity"/>
    <property type="evidence" value="ECO:0007669"/>
    <property type="project" value="UniProtKB-KW"/>
</dbReference>
<comment type="caution">
    <text evidence="4">The sequence shown here is derived from an EMBL/GenBank/DDBJ whole genome shotgun (WGS) entry which is preliminary data.</text>
</comment>
<evidence type="ECO:0000313" key="5">
    <source>
        <dbReference type="Proteomes" id="UP000218327"/>
    </source>
</evidence>